<dbReference type="EMBL" id="JABEZW010227594">
    <property type="protein sequence ID" value="MBA0788348.1"/>
    <property type="molecule type" value="Genomic_DNA"/>
</dbReference>
<dbReference type="PANTHER" id="PTHR44013">
    <property type="entry name" value="ZINC-TYPE ALCOHOL DEHYDROGENASE-LIKE PROTEIN C16A3.02C"/>
    <property type="match status" value="1"/>
</dbReference>
<evidence type="ECO:0000259" key="1">
    <source>
        <dbReference type="SMART" id="SM00829"/>
    </source>
</evidence>
<dbReference type="InterPro" id="IPR020843">
    <property type="entry name" value="ER"/>
</dbReference>
<accession>A0A7J9FT55</accession>
<dbReference type="CDD" id="cd08267">
    <property type="entry name" value="MDR1"/>
    <property type="match status" value="1"/>
</dbReference>
<comment type="caution">
    <text evidence="2">The sequence shown here is derived from an EMBL/GenBank/DDBJ whole genome shotgun (WGS) entry which is preliminary data.</text>
</comment>
<evidence type="ECO:0000313" key="3">
    <source>
        <dbReference type="Proteomes" id="UP000593568"/>
    </source>
</evidence>
<dbReference type="GO" id="GO:0016491">
    <property type="term" value="F:oxidoreductase activity"/>
    <property type="evidence" value="ECO:0007669"/>
    <property type="project" value="InterPro"/>
</dbReference>
<dbReference type="AlphaFoldDB" id="A0A7J9FT55"/>
<dbReference type="SMART" id="SM00829">
    <property type="entry name" value="PKS_ER"/>
    <property type="match status" value="1"/>
</dbReference>
<dbReference type="PANTHER" id="PTHR44013:SF1">
    <property type="entry name" value="ZINC-TYPE ALCOHOL DEHYDROGENASE-LIKE PROTEIN C16A3.02C"/>
    <property type="match status" value="1"/>
</dbReference>
<dbReference type="InterPro" id="IPR052733">
    <property type="entry name" value="Chloroplast_QOR"/>
</dbReference>
<dbReference type="Gene3D" id="3.90.180.10">
    <property type="entry name" value="Medium-chain alcohol dehydrogenases, catalytic domain"/>
    <property type="match status" value="2"/>
</dbReference>
<dbReference type="SUPFAM" id="SSF51735">
    <property type="entry name" value="NAD(P)-binding Rossmann-fold domains"/>
    <property type="match status" value="1"/>
</dbReference>
<evidence type="ECO:0000313" key="2">
    <source>
        <dbReference type="EMBL" id="MBA0788348.1"/>
    </source>
</evidence>
<dbReference type="Gene3D" id="3.40.50.720">
    <property type="entry name" value="NAD(P)-binding Rossmann-like Domain"/>
    <property type="match status" value="1"/>
</dbReference>
<name>A0A7J9FT55_9ROSI</name>
<keyword evidence="3" id="KW-1185">Reference proteome</keyword>
<dbReference type="SUPFAM" id="SSF50129">
    <property type="entry name" value="GroES-like"/>
    <property type="match status" value="1"/>
</dbReference>
<dbReference type="InterPro" id="IPR011032">
    <property type="entry name" value="GroES-like_sf"/>
</dbReference>
<protein>
    <recommendedName>
        <fullName evidence="1">Enoyl reductase (ER) domain-containing protein</fullName>
    </recommendedName>
</protein>
<dbReference type="InterPro" id="IPR036291">
    <property type="entry name" value="NAD(P)-bd_dom_sf"/>
</dbReference>
<feature type="domain" description="Enoyl reductase (ER)" evidence="1">
    <location>
        <begin position="16"/>
        <end position="319"/>
    </location>
</feature>
<dbReference type="Proteomes" id="UP000593568">
    <property type="component" value="Unassembled WGS sequence"/>
</dbReference>
<proteinExistence type="predicted"/>
<dbReference type="Pfam" id="PF13602">
    <property type="entry name" value="ADH_zinc_N_2"/>
    <property type="match status" value="1"/>
</dbReference>
<organism evidence="2 3">
    <name type="scientific">Gossypium trilobum</name>
    <dbReference type="NCBI Taxonomy" id="34281"/>
    <lineage>
        <taxon>Eukaryota</taxon>
        <taxon>Viridiplantae</taxon>
        <taxon>Streptophyta</taxon>
        <taxon>Embryophyta</taxon>
        <taxon>Tracheophyta</taxon>
        <taxon>Spermatophyta</taxon>
        <taxon>Magnoliopsida</taxon>
        <taxon>eudicotyledons</taxon>
        <taxon>Gunneridae</taxon>
        <taxon>Pentapetalae</taxon>
        <taxon>rosids</taxon>
        <taxon>malvids</taxon>
        <taxon>Malvales</taxon>
        <taxon>Malvaceae</taxon>
        <taxon>Malvoideae</taxon>
        <taxon>Gossypium</taxon>
    </lineage>
</organism>
<sequence length="321" mass="34225">MAETLMHALQYDSYGGGAAALKHVEVPIPTPNKDEMLLKLDAISLNPVDWKIQEGVLRPFLPRKFPCIPDTDQLNLRLDWKLVIGLENGFELTGGGLAEYAVAKENLTVARSPEVSAAEGASLPVAGLTAHQALSQAAGVKLDGSGQQVNLLITAASGGVGHYAVQLAKLGNTHVTATCGARNLDFVKSLGADEVLDYKTPDGAALKSPSGRKYDAVIHCAAGIPWSTFEPNLSSNGKVIDITPGPSAFLTFAMKKLTFSKKKLEPLFVSLKKENLNYLVNLVKDGKLKTVIDSKYPLSKAEEAWAKSIDGHATGKIIVEP</sequence>
<gene>
    <name evidence="2" type="ORF">Gotri_026737</name>
</gene>
<reference evidence="2 3" key="1">
    <citation type="journal article" date="2019" name="Genome Biol. Evol.">
        <title>Insights into the evolution of the New World diploid cottons (Gossypium, subgenus Houzingenia) based on genome sequencing.</title>
        <authorList>
            <person name="Grover C.E."/>
            <person name="Arick M.A. 2nd"/>
            <person name="Thrash A."/>
            <person name="Conover J.L."/>
            <person name="Sanders W.S."/>
            <person name="Peterson D.G."/>
            <person name="Frelichowski J.E."/>
            <person name="Scheffler J.A."/>
            <person name="Scheffler B.E."/>
            <person name="Wendel J.F."/>
        </authorList>
    </citation>
    <scope>NUCLEOTIDE SEQUENCE [LARGE SCALE GENOMIC DNA]</scope>
    <source>
        <strain evidence="2">8</strain>
        <tissue evidence="2">Leaf</tissue>
    </source>
</reference>